<evidence type="ECO:0000313" key="4">
    <source>
        <dbReference type="Proteomes" id="UP001596549"/>
    </source>
</evidence>
<dbReference type="Pfam" id="PF11127">
    <property type="entry name" value="YgaP-like_TM"/>
    <property type="match status" value="1"/>
</dbReference>
<organism evidence="3 4">
    <name type="scientific">Fictibacillus iocasae</name>
    <dbReference type="NCBI Taxonomy" id="2715437"/>
    <lineage>
        <taxon>Bacteria</taxon>
        <taxon>Bacillati</taxon>
        <taxon>Bacillota</taxon>
        <taxon>Bacilli</taxon>
        <taxon>Bacillales</taxon>
        <taxon>Fictibacillaceae</taxon>
        <taxon>Fictibacillus</taxon>
    </lineage>
</organism>
<keyword evidence="1" id="KW-0472">Membrane</keyword>
<sequence>MRQNIGLVNAMIRIAGGLTVLAVYSAKFSRKPQKESYILMMMLGAMKVAEGVVRFCPVTELFHVTKEINEMKIDDIADSDIVNPS</sequence>
<dbReference type="RefSeq" id="WP_379750080.1">
    <property type="nucleotide sequence ID" value="NZ_JBHTCP010000042.1"/>
</dbReference>
<keyword evidence="1" id="KW-1133">Transmembrane helix</keyword>
<accession>A0ABW2NRW5</accession>
<feature type="transmembrane region" description="Helical" evidence="1">
    <location>
        <begin position="6"/>
        <end position="26"/>
    </location>
</feature>
<evidence type="ECO:0000256" key="1">
    <source>
        <dbReference type="SAM" id="Phobius"/>
    </source>
</evidence>
<keyword evidence="4" id="KW-1185">Reference proteome</keyword>
<name>A0ABW2NRW5_9BACL</name>
<feature type="domain" description="Inner membrane protein YgaP-like transmembrane" evidence="2">
    <location>
        <begin position="1"/>
        <end position="65"/>
    </location>
</feature>
<dbReference type="InterPro" id="IPR021309">
    <property type="entry name" value="YgaP-like_TM"/>
</dbReference>
<protein>
    <submittedName>
        <fullName evidence="3">DUF2892 domain-containing protein</fullName>
    </submittedName>
</protein>
<gene>
    <name evidence="3" type="ORF">ACFQPF_12545</name>
</gene>
<proteinExistence type="predicted"/>
<reference evidence="4" key="1">
    <citation type="journal article" date="2019" name="Int. J. Syst. Evol. Microbiol.">
        <title>The Global Catalogue of Microorganisms (GCM) 10K type strain sequencing project: providing services to taxonomists for standard genome sequencing and annotation.</title>
        <authorList>
            <consortium name="The Broad Institute Genomics Platform"/>
            <consortium name="The Broad Institute Genome Sequencing Center for Infectious Disease"/>
            <person name="Wu L."/>
            <person name="Ma J."/>
        </authorList>
    </citation>
    <scope>NUCLEOTIDE SEQUENCE [LARGE SCALE GENOMIC DNA]</scope>
    <source>
        <strain evidence="4">NBRC 106396</strain>
    </source>
</reference>
<keyword evidence="1" id="KW-0812">Transmembrane</keyword>
<comment type="caution">
    <text evidence="3">The sequence shown here is derived from an EMBL/GenBank/DDBJ whole genome shotgun (WGS) entry which is preliminary data.</text>
</comment>
<evidence type="ECO:0000313" key="3">
    <source>
        <dbReference type="EMBL" id="MFC7372500.1"/>
    </source>
</evidence>
<evidence type="ECO:0000259" key="2">
    <source>
        <dbReference type="Pfam" id="PF11127"/>
    </source>
</evidence>
<dbReference type="Proteomes" id="UP001596549">
    <property type="component" value="Unassembled WGS sequence"/>
</dbReference>
<dbReference type="EMBL" id="JBHTCP010000042">
    <property type="protein sequence ID" value="MFC7372500.1"/>
    <property type="molecule type" value="Genomic_DNA"/>
</dbReference>